<dbReference type="InterPro" id="IPR011032">
    <property type="entry name" value="GroES-like_sf"/>
</dbReference>
<dbReference type="GO" id="GO:0005829">
    <property type="term" value="C:cytosol"/>
    <property type="evidence" value="ECO:0007669"/>
    <property type="project" value="TreeGrafter"/>
</dbReference>
<dbReference type="AlphaFoldDB" id="A0A511AUC0"/>
<gene>
    <name evidence="3" type="primary">qor</name>
    <name evidence="3" type="ORF">AKA01nite_14220</name>
</gene>
<dbReference type="InterPro" id="IPR036291">
    <property type="entry name" value="NAD(P)-bd_dom_sf"/>
</dbReference>
<dbReference type="SUPFAM" id="SSF51735">
    <property type="entry name" value="NAD(P)-binding Rossmann-fold domains"/>
    <property type="match status" value="1"/>
</dbReference>
<accession>A0A511AUC0</accession>
<keyword evidence="1" id="KW-0521">NADP</keyword>
<dbReference type="GO" id="GO:0070402">
    <property type="term" value="F:NADPH binding"/>
    <property type="evidence" value="ECO:0007669"/>
    <property type="project" value="TreeGrafter"/>
</dbReference>
<dbReference type="SUPFAM" id="SSF50129">
    <property type="entry name" value="GroES-like"/>
    <property type="match status" value="1"/>
</dbReference>
<keyword evidence="4" id="KW-1185">Reference proteome</keyword>
<reference evidence="3 4" key="1">
    <citation type="submission" date="2019-07" db="EMBL/GenBank/DDBJ databases">
        <title>Whole genome shotgun sequence of Alkalibacterium kapii NBRC 103247.</title>
        <authorList>
            <person name="Hosoyama A."/>
            <person name="Uohara A."/>
            <person name="Ohji S."/>
            <person name="Ichikawa N."/>
        </authorList>
    </citation>
    <scope>NUCLEOTIDE SEQUENCE [LARGE SCALE GENOMIC DNA]</scope>
    <source>
        <strain evidence="3 4">NBRC 103247</strain>
    </source>
</reference>
<dbReference type="Pfam" id="PF08240">
    <property type="entry name" value="ADH_N"/>
    <property type="match status" value="1"/>
</dbReference>
<evidence type="ECO:0000259" key="2">
    <source>
        <dbReference type="SMART" id="SM00829"/>
    </source>
</evidence>
<name>A0A511AUC0_9LACT</name>
<dbReference type="InterPro" id="IPR051603">
    <property type="entry name" value="Zinc-ADH_QOR/CCCR"/>
</dbReference>
<evidence type="ECO:0000256" key="1">
    <source>
        <dbReference type="ARBA" id="ARBA00022857"/>
    </source>
</evidence>
<feature type="domain" description="Enoyl reductase (ER)" evidence="2">
    <location>
        <begin position="10"/>
        <end position="324"/>
    </location>
</feature>
<evidence type="ECO:0000313" key="3">
    <source>
        <dbReference type="EMBL" id="GEK91800.1"/>
    </source>
</evidence>
<sequence length="329" mass="35489">MKAVVINEFGGPDVLETASIEEPTPGAHEVKIKIHVTGLNPNESYKINGSKDGGKGLDFPYVPGYDAAGLIEELGPEVSELKVGDRVFLAGLTAKRNTGTYAEKVVADADRVHRLPDNCSMMDGAALGIPAFTAYASLFQRAKIRAGEYILIHGASGAVGSLAIQMAKAIGAIVIGTSSTEKGREQILELGADYAMNHLTYENKYELTEYTEGNGPDVVIEMLANVNLEIDTQVIAEYGRIVVVGSRASIEITPRNLMGNEAYITAVNVSHMTKEARNEAFHGIVSFLENEILKPLIGKKFTLDEPVEAHKELMEKPGNGRTVFAIIEE</sequence>
<proteinExistence type="predicted"/>
<comment type="caution">
    <text evidence="3">The sequence shown here is derived from an EMBL/GenBank/DDBJ whole genome shotgun (WGS) entry which is preliminary data.</text>
</comment>
<dbReference type="GO" id="GO:0003730">
    <property type="term" value="F:mRNA 3'-UTR binding"/>
    <property type="evidence" value="ECO:0007669"/>
    <property type="project" value="TreeGrafter"/>
</dbReference>
<dbReference type="Gene3D" id="3.90.180.10">
    <property type="entry name" value="Medium-chain alcohol dehydrogenases, catalytic domain"/>
    <property type="match status" value="1"/>
</dbReference>
<dbReference type="FunFam" id="3.40.50.720:FF:000244">
    <property type="entry name" value="quinone oxidoreductase"/>
    <property type="match status" value="1"/>
</dbReference>
<dbReference type="InterPro" id="IPR013149">
    <property type="entry name" value="ADH-like_C"/>
</dbReference>
<protein>
    <submittedName>
        <fullName evidence="3">Quinone oxidoreductase</fullName>
    </submittedName>
</protein>
<dbReference type="PANTHER" id="PTHR44154">
    <property type="entry name" value="QUINONE OXIDOREDUCTASE"/>
    <property type="match status" value="1"/>
</dbReference>
<evidence type="ECO:0000313" key="4">
    <source>
        <dbReference type="Proteomes" id="UP000321662"/>
    </source>
</evidence>
<dbReference type="CDD" id="cd08253">
    <property type="entry name" value="zeta_crystallin"/>
    <property type="match status" value="1"/>
</dbReference>
<dbReference type="InterPro" id="IPR013154">
    <property type="entry name" value="ADH-like_N"/>
</dbReference>
<dbReference type="InterPro" id="IPR020843">
    <property type="entry name" value="ER"/>
</dbReference>
<dbReference type="OrthoDB" id="9792162at2"/>
<dbReference type="Pfam" id="PF00107">
    <property type="entry name" value="ADH_zinc_N"/>
    <property type="match status" value="1"/>
</dbReference>
<organism evidence="3 4">
    <name type="scientific">Alkalibacterium kapii</name>
    <dbReference type="NCBI Taxonomy" id="426704"/>
    <lineage>
        <taxon>Bacteria</taxon>
        <taxon>Bacillati</taxon>
        <taxon>Bacillota</taxon>
        <taxon>Bacilli</taxon>
        <taxon>Lactobacillales</taxon>
        <taxon>Carnobacteriaceae</taxon>
        <taxon>Alkalibacterium</taxon>
    </lineage>
</organism>
<dbReference type="Gene3D" id="3.40.50.720">
    <property type="entry name" value="NAD(P)-binding Rossmann-like Domain"/>
    <property type="match status" value="1"/>
</dbReference>
<dbReference type="Proteomes" id="UP000321662">
    <property type="component" value="Unassembled WGS sequence"/>
</dbReference>
<dbReference type="RefSeq" id="WP_146924616.1">
    <property type="nucleotide sequence ID" value="NZ_BJUY01000019.1"/>
</dbReference>
<dbReference type="SMART" id="SM00829">
    <property type="entry name" value="PKS_ER"/>
    <property type="match status" value="1"/>
</dbReference>
<dbReference type="EMBL" id="BJUY01000019">
    <property type="protein sequence ID" value="GEK91800.1"/>
    <property type="molecule type" value="Genomic_DNA"/>
</dbReference>
<dbReference type="GO" id="GO:0003960">
    <property type="term" value="F:quinone reductase (NADPH) activity"/>
    <property type="evidence" value="ECO:0007669"/>
    <property type="project" value="TreeGrafter"/>
</dbReference>
<dbReference type="PANTHER" id="PTHR44154:SF1">
    <property type="entry name" value="QUINONE OXIDOREDUCTASE"/>
    <property type="match status" value="1"/>
</dbReference>